<dbReference type="PANTHER" id="PTHR30469:SF11">
    <property type="entry name" value="BLL4320 PROTEIN"/>
    <property type="match status" value="1"/>
</dbReference>
<dbReference type="Gene3D" id="2.40.30.170">
    <property type="match status" value="1"/>
</dbReference>
<dbReference type="Proteomes" id="UP000838672">
    <property type="component" value="Unassembled WGS sequence"/>
</dbReference>
<organism evidence="3 4">
    <name type="scientific">Vibrio stylophorae</name>
    <dbReference type="NCBI Taxonomy" id="659351"/>
    <lineage>
        <taxon>Bacteria</taxon>
        <taxon>Pseudomonadati</taxon>
        <taxon>Pseudomonadota</taxon>
        <taxon>Gammaproteobacteria</taxon>
        <taxon>Vibrionales</taxon>
        <taxon>Vibrionaceae</taxon>
        <taxon>Vibrio</taxon>
    </lineage>
</organism>
<dbReference type="RefSeq" id="WP_237465834.1">
    <property type="nucleotide sequence ID" value="NZ_CAKLDI010000001.1"/>
</dbReference>
<evidence type="ECO:0000313" key="3">
    <source>
        <dbReference type="EMBL" id="CAH0533409.1"/>
    </source>
</evidence>
<accession>A0ABN8DQF4</accession>
<dbReference type="EMBL" id="CAKLDI010000001">
    <property type="protein sequence ID" value="CAH0533409.1"/>
    <property type="molecule type" value="Genomic_DNA"/>
</dbReference>
<dbReference type="Gene3D" id="2.40.420.20">
    <property type="match status" value="1"/>
</dbReference>
<dbReference type="InterPro" id="IPR006143">
    <property type="entry name" value="RND_pump_MFP"/>
</dbReference>
<dbReference type="NCBIfam" id="TIGR01730">
    <property type="entry name" value="RND_mfp"/>
    <property type="match status" value="1"/>
</dbReference>
<evidence type="ECO:0000256" key="1">
    <source>
        <dbReference type="ARBA" id="ARBA00009477"/>
    </source>
</evidence>
<protein>
    <submittedName>
        <fullName evidence="3">Multidrug resistance protein MdtA</fullName>
    </submittedName>
</protein>
<evidence type="ECO:0000313" key="4">
    <source>
        <dbReference type="Proteomes" id="UP000838672"/>
    </source>
</evidence>
<reference evidence="3" key="1">
    <citation type="submission" date="2021-11" db="EMBL/GenBank/DDBJ databases">
        <authorList>
            <person name="Rodrigo-Torres L."/>
            <person name="Arahal R. D."/>
            <person name="Lucena T."/>
        </authorList>
    </citation>
    <scope>NUCLEOTIDE SEQUENCE</scope>
    <source>
        <strain evidence="3">CECT 7929</strain>
    </source>
</reference>
<dbReference type="Gene3D" id="1.10.287.470">
    <property type="entry name" value="Helix hairpin bin"/>
    <property type="match status" value="1"/>
</dbReference>
<dbReference type="PROSITE" id="PS51257">
    <property type="entry name" value="PROKAR_LIPOPROTEIN"/>
    <property type="match status" value="1"/>
</dbReference>
<evidence type="ECO:0000259" key="2">
    <source>
        <dbReference type="Pfam" id="PF25917"/>
    </source>
</evidence>
<keyword evidence="4" id="KW-1185">Reference proteome</keyword>
<sequence length="366" mass="40755">MKRFNLRPWMLAPVVGVSLWITGCNSEGTKQLETPQPLFVSHLQLEASDHYFAKREYVGRIQSNQQAQLGAELGGKVNAIHVDIGDTVTKGQPLLTLDTALLQSAGHELSAQRQQLLAQRKLTRANLKRQQALKKKGFAAEVDLDVLVSELNSLNANLQQVAAAFEANQLQQEKSTLKAPYDGVIAQRFVSVGDVINTGQASFSLLAQQQREAQIGIPMKHLAEIQQQQQWPIRVGDTIYQGKLINPGAEVNAQSHTVMLRFTLPADASLMRGELAYLQLQQRHQSEGFWIPMTALTDGMRGVWNVYALNPSGDDYEVVRRSVELIYMKDELAFVQGAVHHQEKLIDTGLHRVVPGQLVRLVQESK</sequence>
<name>A0ABN8DQF4_9VIBR</name>
<dbReference type="PANTHER" id="PTHR30469">
    <property type="entry name" value="MULTIDRUG RESISTANCE PROTEIN MDTA"/>
    <property type="match status" value="1"/>
</dbReference>
<dbReference type="Gene3D" id="2.40.50.100">
    <property type="match status" value="1"/>
</dbReference>
<dbReference type="Pfam" id="PF25917">
    <property type="entry name" value="BSH_RND"/>
    <property type="match status" value="1"/>
</dbReference>
<comment type="caution">
    <text evidence="3">The sequence shown here is derived from an EMBL/GenBank/DDBJ whole genome shotgun (WGS) entry which is preliminary data.</text>
</comment>
<feature type="domain" description="Multidrug resistance protein MdtA-like barrel-sandwich hybrid" evidence="2">
    <location>
        <begin position="66"/>
        <end position="206"/>
    </location>
</feature>
<gene>
    <name evidence="3" type="primary">mdtA_2</name>
    <name evidence="3" type="ORF">VST7929_01277</name>
</gene>
<comment type="similarity">
    <text evidence="1">Belongs to the membrane fusion protein (MFP) (TC 8.A.1) family.</text>
</comment>
<dbReference type="SUPFAM" id="SSF111369">
    <property type="entry name" value="HlyD-like secretion proteins"/>
    <property type="match status" value="1"/>
</dbReference>
<proteinExistence type="inferred from homology"/>
<dbReference type="InterPro" id="IPR058625">
    <property type="entry name" value="MdtA-like_BSH"/>
</dbReference>